<organism evidence="1 2">
    <name type="scientific">candidate division WOR-1 bacterium DG_54_3</name>
    <dbReference type="NCBI Taxonomy" id="1703775"/>
    <lineage>
        <taxon>Bacteria</taxon>
        <taxon>Bacillati</taxon>
        <taxon>Saganbacteria</taxon>
    </lineage>
</organism>
<accession>A0A0S7XUB5</accession>
<dbReference type="AlphaFoldDB" id="A0A0S7XUB5"/>
<reference evidence="1 2" key="1">
    <citation type="journal article" date="2015" name="Microbiome">
        <title>Genomic resolution of linkages in carbon, nitrogen, and sulfur cycling among widespread estuary sediment bacteria.</title>
        <authorList>
            <person name="Baker B.J."/>
            <person name="Lazar C.S."/>
            <person name="Teske A.P."/>
            <person name="Dick G.J."/>
        </authorList>
    </citation>
    <scope>NUCLEOTIDE SEQUENCE [LARGE SCALE GENOMIC DNA]</scope>
    <source>
        <strain evidence="1">DG_54_3</strain>
    </source>
</reference>
<dbReference type="EMBL" id="LIZX01000100">
    <property type="protein sequence ID" value="KPJ65827.1"/>
    <property type="molecule type" value="Genomic_DNA"/>
</dbReference>
<sequence>MSIVFLKILERIKRSEDGRASLVNFFRRFRPQNRKLGDLLKWSRKPSGQKTVDLAREVERD</sequence>
<gene>
    <name evidence="1" type="ORF">AMJ44_09395</name>
</gene>
<dbReference type="Proteomes" id="UP000051861">
    <property type="component" value="Unassembled WGS sequence"/>
</dbReference>
<protein>
    <submittedName>
        <fullName evidence="1">Uncharacterized protein</fullName>
    </submittedName>
</protein>
<evidence type="ECO:0000313" key="1">
    <source>
        <dbReference type="EMBL" id="KPJ65827.1"/>
    </source>
</evidence>
<proteinExistence type="predicted"/>
<evidence type="ECO:0000313" key="2">
    <source>
        <dbReference type="Proteomes" id="UP000051861"/>
    </source>
</evidence>
<name>A0A0S7XUB5_UNCSA</name>
<comment type="caution">
    <text evidence="1">The sequence shown here is derived from an EMBL/GenBank/DDBJ whole genome shotgun (WGS) entry which is preliminary data.</text>
</comment>